<organism evidence="1 2">
    <name type="scientific">Gracilibacillus salinarum</name>
    <dbReference type="NCBI Taxonomy" id="2932255"/>
    <lineage>
        <taxon>Bacteria</taxon>
        <taxon>Bacillati</taxon>
        <taxon>Bacillota</taxon>
        <taxon>Bacilli</taxon>
        <taxon>Bacillales</taxon>
        <taxon>Bacillaceae</taxon>
        <taxon>Gracilibacillus</taxon>
    </lineage>
</organism>
<reference evidence="1 2" key="1">
    <citation type="submission" date="2022-04" db="EMBL/GenBank/DDBJ databases">
        <title>Gracilibacillus sp. isolated from saltern.</title>
        <authorList>
            <person name="Won M."/>
            <person name="Lee C.-M."/>
            <person name="Woen H.-Y."/>
            <person name="Kwon S.-W."/>
        </authorList>
    </citation>
    <scope>NUCLEOTIDE SEQUENCE [LARGE SCALE GENOMIC DNA]</scope>
    <source>
        <strain evidence="1 2">SSPM10-3</strain>
    </source>
</reference>
<accession>A0ABY4GKD6</accession>
<dbReference type="Proteomes" id="UP000831537">
    <property type="component" value="Chromosome"/>
</dbReference>
<dbReference type="PROSITE" id="PS51257">
    <property type="entry name" value="PROKAR_LIPOPROTEIN"/>
    <property type="match status" value="1"/>
</dbReference>
<proteinExistence type="predicted"/>
<protein>
    <recommendedName>
        <fullName evidence="3">Lipoprotein</fullName>
    </recommendedName>
</protein>
<evidence type="ECO:0000313" key="1">
    <source>
        <dbReference type="EMBL" id="UOQ84664.1"/>
    </source>
</evidence>
<evidence type="ECO:0008006" key="3">
    <source>
        <dbReference type="Google" id="ProtNLM"/>
    </source>
</evidence>
<gene>
    <name evidence="1" type="ORF">MUN87_18695</name>
</gene>
<sequence length="120" mass="13996">MIRVKRILFLVLGCCFLFGCSEKDEFARHYTNLMPSENSEYSIYSVGYEINPEELSNEGINISNYSIIYQSSLESSETTYPELDLKEEPAFIIFDENGLVQKTYKFESLIKYLKEIDSRD</sequence>
<dbReference type="EMBL" id="CP095071">
    <property type="protein sequence ID" value="UOQ84664.1"/>
    <property type="molecule type" value="Genomic_DNA"/>
</dbReference>
<name>A0ABY4GKD6_9BACI</name>
<keyword evidence="2" id="KW-1185">Reference proteome</keyword>
<evidence type="ECO:0000313" key="2">
    <source>
        <dbReference type="Proteomes" id="UP000831537"/>
    </source>
</evidence>
<dbReference type="RefSeq" id="WP_244742729.1">
    <property type="nucleotide sequence ID" value="NZ_CP095071.1"/>
</dbReference>